<dbReference type="PRINTS" id="PR00417">
    <property type="entry name" value="PRTPISMRASEI"/>
</dbReference>
<dbReference type="EMBL" id="DTBP01000020">
    <property type="protein sequence ID" value="HGQ74060.1"/>
    <property type="molecule type" value="Genomic_DNA"/>
</dbReference>
<organism evidence="11">
    <name type="scientific">Staphylothermus marinus</name>
    <dbReference type="NCBI Taxonomy" id="2280"/>
    <lineage>
        <taxon>Archaea</taxon>
        <taxon>Thermoproteota</taxon>
        <taxon>Thermoprotei</taxon>
        <taxon>Desulfurococcales</taxon>
        <taxon>Desulfurococcaceae</taxon>
        <taxon>Staphylothermus</taxon>
    </lineage>
</organism>
<dbReference type="InterPro" id="IPR003602">
    <property type="entry name" value="Topo_IA_DNA-bd_dom"/>
</dbReference>
<dbReference type="NCBIfam" id="TIGR01057">
    <property type="entry name" value="topA_arch"/>
    <property type="match status" value="1"/>
</dbReference>
<dbReference type="InterPro" id="IPR006171">
    <property type="entry name" value="TOPRIM_dom"/>
</dbReference>
<keyword evidence="6" id="KW-0799">Topoisomerase</keyword>
<dbReference type="SUPFAM" id="SSF56712">
    <property type="entry name" value="Prokaryotic type I DNA topoisomerase"/>
    <property type="match status" value="1"/>
</dbReference>
<dbReference type="Gene3D" id="3.40.50.140">
    <property type="match status" value="1"/>
</dbReference>
<evidence type="ECO:0000313" key="11">
    <source>
        <dbReference type="EMBL" id="HGQ74060.1"/>
    </source>
</evidence>
<evidence type="ECO:0000256" key="7">
    <source>
        <dbReference type="ARBA" id="ARBA00023125"/>
    </source>
</evidence>
<dbReference type="GO" id="GO:0003677">
    <property type="term" value="F:DNA binding"/>
    <property type="evidence" value="ECO:0007669"/>
    <property type="project" value="UniProtKB-KW"/>
</dbReference>
<protein>
    <recommendedName>
        <fullName evidence="3">DNA topoisomerase</fullName>
        <ecNumber evidence="3">5.6.2.1</ecNumber>
    </recommendedName>
</protein>
<dbReference type="Pfam" id="PF01751">
    <property type="entry name" value="Toprim"/>
    <property type="match status" value="1"/>
</dbReference>
<dbReference type="CDD" id="cd00186">
    <property type="entry name" value="TOP1Ac"/>
    <property type="match status" value="1"/>
</dbReference>
<dbReference type="SMART" id="SM00436">
    <property type="entry name" value="TOP1Bc"/>
    <property type="match status" value="1"/>
</dbReference>
<dbReference type="AlphaFoldDB" id="A0A7C4JLJ5"/>
<dbReference type="PROSITE" id="PS52039">
    <property type="entry name" value="TOPO_IA_2"/>
    <property type="match status" value="1"/>
</dbReference>
<evidence type="ECO:0000256" key="1">
    <source>
        <dbReference type="ARBA" id="ARBA00000213"/>
    </source>
</evidence>
<dbReference type="GO" id="GO:0006265">
    <property type="term" value="P:DNA topological change"/>
    <property type="evidence" value="ECO:0007669"/>
    <property type="project" value="InterPro"/>
</dbReference>
<dbReference type="InterPro" id="IPR013497">
    <property type="entry name" value="Topo_IA_cen"/>
</dbReference>
<evidence type="ECO:0000256" key="3">
    <source>
        <dbReference type="ARBA" id="ARBA00012891"/>
    </source>
</evidence>
<dbReference type="Pfam" id="PF01131">
    <property type="entry name" value="Topoisom_bac"/>
    <property type="match status" value="1"/>
</dbReference>
<name>A0A7C4JLJ5_STAMA</name>
<dbReference type="InterPro" id="IPR023406">
    <property type="entry name" value="Topo_IA_AS"/>
</dbReference>
<comment type="similarity">
    <text evidence="2">Belongs to the type IA topoisomerase family.</text>
</comment>
<dbReference type="GO" id="GO:0046872">
    <property type="term" value="F:metal ion binding"/>
    <property type="evidence" value="ECO:0007669"/>
    <property type="project" value="UniProtKB-KW"/>
</dbReference>
<feature type="domain" description="Toprim" evidence="9">
    <location>
        <begin position="7"/>
        <end position="141"/>
    </location>
</feature>
<comment type="catalytic activity">
    <reaction evidence="1">
        <text>ATP-independent breakage of single-stranded DNA, followed by passage and rejoining.</text>
        <dbReference type="EC" id="5.6.2.1"/>
    </reaction>
</comment>
<sequence>MWSLNGKVVVIAEKPKASYKIATALSPNIVRRVSYNIPYYLIRRGNVEIAIVSAAGHLFGLDSDEKGYPIFSYRWRPLYEIDDSAKHTYYYIKIIQEQCSRADYYVNACDYDIEGSVIGYLIIKFFGDVSRAFRAKFSSLTPMEIRESFNNLSRLDYEMIESGLCRHELDWVWGINISRALMDAIKLVTGKNVILSAGRVQTPTLKHVVENNIARNLYVPVPQYTISISIIKDNRVIQLEYCGEPYEKLSDAKKIVDELRDIRYLRVIDIKSESYSYRPPPPFNLGDLQSEGFRIYGFSPYKTQSIAEKLYLDAYISYPRTNSQKLPPTLNYRGILENLGRMPHYSNLVNQLLLETRGVLKPIEGAKEDPAHPAIYPTGVLPRGLSQDEWKIYDLIVRRFLATFSKNAIVNYTKVLFRADTSMGEILFEKNGLEIIDEGWMKYYYFMKPRETVIPRFNIGEKVYISKASIRRIYSRPCDKISKISLLKWMEDSNIGTESTRARIIELLFERNYLKSSGRGIEATDLGFGVIEVLDKFFPELTSVELTRFFEEKLEGIRKGLEKREVVVREARETISKLLEKFNHEKEIIGRLLGIRKGLIQTTNKCRLCNREVYSDNFCTYHYRAFIILKDSYNVWKERENLDWFEYLKKIINLRITGRWVREVAEYVMKRV</sequence>
<dbReference type="GO" id="GO:0003917">
    <property type="term" value="F:DNA topoisomerase type I (single strand cut, ATP-independent) activity"/>
    <property type="evidence" value="ECO:0007669"/>
    <property type="project" value="UniProtKB-EC"/>
</dbReference>
<dbReference type="SMART" id="SM00493">
    <property type="entry name" value="TOPRIM"/>
    <property type="match status" value="1"/>
</dbReference>
<proteinExistence type="inferred from homology"/>
<dbReference type="PANTHER" id="PTHR11390">
    <property type="entry name" value="PROKARYOTIC DNA TOPOISOMERASE"/>
    <property type="match status" value="1"/>
</dbReference>
<reference evidence="11" key="1">
    <citation type="journal article" date="2020" name="mSystems">
        <title>Genome- and Community-Level Interaction Insights into Carbon Utilization and Element Cycling Functions of Hydrothermarchaeota in Hydrothermal Sediment.</title>
        <authorList>
            <person name="Zhou Z."/>
            <person name="Liu Y."/>
            <person name="Xu W."/>
            <person name="Pan J."/>
            <person name="Luo Z.H."/>
            <person name="Li M."/>
        </authorList>
    </citation>
    <scope>NUCLEOTIDE SEQUENCE [LARGE SCALE GENOMIC DNA]</scope>
    <source>
        <strain evidence="11">SpSt-648</strain>
    </source>
</reference>
<gene>
    <name evidence="11" type="ORF">ENU20_03165</name>
</gene>
<accession>A0A7C4JLJ5</accession>
<dbReference type="Gene3D" id="1.10.460.10">
    <property type="entry name" value="Topoisomerase I, domain 2"/>
    <property type="match status" value="1"/>
</dbReference>
<dbReference type="InterPro" id="IPR005739">
    <property type="entry name" value="TopoI_arch"/>
</dbReference>
<evidence type="ECO:0000256" key="8">
    <source>
        <dbReference type="ARBA" id="ARBA00023235"/>
    </source>
</evidence>
<dbReference type="GO" id="GO:0006310">
    <property type="term" value="P:DNA recombination"/>
    <property type="evidence" value="ECO:0007669"/>
    <property type="project" value="TreeGrafter"/>
</dbReference>
<dbReference type="InterPro" id="IPR013826">
    <property type="entry name" value="Topo_IA_cen_sub3"/>
</dbReference>
<evidence type="ECO:0000259" key="9">
    <source>
        <dbReference type="PROSITE" id="PS50880"/>
    </source>
</evidence>
<feature type="domain" description="Topo IA-type catalytic" evidence="10">
    <location>
        <begin position="156"/>
        <end position="579"/>
    </location>
</feature>
<dbReference type="Gene3D" id="1.10.290.10">
    <property type="entry name" value="Topoisomerase I, domain 4"/>
    <property type="match status" value="1"/>
</dbReference>
<dbReference type="Gene3D" id="2.70.20.10">
    <property type="entry name" value="Topoisomerase I, domain 3"/>
    <property type="match status" value="1"/>
</dbReference>
<dbReference type="PROSITE" id="PS50880">
    <property type="entry name" value="TOPRIM"/>
    <property type="match status" value="1"/>
</dbReference>
<dbReference type="PANTHER" id="PTHR11390:SF26">
    <property type="entry name" value="DNA TOPOISOMERASE 1"/>
    <property type="match status" value="1"/>
</dbReference>
<evidence type="ECO:0000256" key="5">
    <source>
        <dbReference type="ARBA" id="ARBA00022833"/>
    </source>
</evidence>
<evidence type="ECO:0000256" key="4">
    <source>
        <dbReference type="ARBA" id="ARBA00022723"/>
    </source>
</evidence>
<dbReference type="InterPro" id="IPR000380">
    <property type="entry name" value="Topo_IA"/>
</dbReference>
<dbReference type="PROSITE" id="PS00396">
    <property type="entry name" value="TOPO_IA_1"/>
    <property type="match status" value="1"/>
</dbReference>
<dbReference type="GO" id="GO:0006281">
    <property type="term" value="P:DNA repair"/>
    <property type="evidence" value="ECO:0007669"/>
    <property type="project" value="TreeGrafter"/>
</dbReference>
<dbReference type="InterPro" id="IPR013824">
    <property type="entry name" value="Topo_IA_cen_sub1"/>
</dbReference>
<dbReference type="InterPro" id="IPR013825">
    <property type="entry name" value="Topo_IA_cen_sub2"/>
</dbReference>
<dbReference type="InterPro" id="IPR003601">
    <property type="entry name" value="Topo_IA_2"/>
</dbReference>
<keyword evidence="5" id="KW-0862">Zinc</keyword>
<dbReference type="SMART" id="SM00437">
    <property type="entry name" value="TOP1Ac"/>
    <property type="match status" value="1"/>
</dbReference>
<keyword evidence="7" id="KW-0238">DNA-binding</keyword>
<dbReference type="InterPro" id="IPR023405">
    <property type="entry name" value="Topo_IA_core_domain"/>
</dbReference>
<dbReference type="EC" id="5.6.2.1" evidence="3"/>
<keyword evidence="8 11" id="KW-0413">Isomerase</keyword>
<comment type="caution">
    <text evidence="11">The sequence shown here is derived from an EMBL/GenBank/DDBJ whole genome shotgun (WGS) entry which is preliminary data.</text>
</comment>
<evidence type="ECO:0000259" key="10">
    <source>
        <dbReference type="PROSITE" id="PS52039"/>
    </source>
</evidence>
<evidence type="ECO:0000256" key="6">
    <source>
        <dbReference type="ARBA" id="ARBA00023029"/>
    </source>
</evidence>
<evidence type="ECO:0000256" key="2">
    <source>
        <dbReference type="ARBA" id="ARBA00009446"/>
    </source>
</evidence>
<keyword evidence="4" id="KW-0479">Metal-binding</keyword>
<dbReference type="NCBIfam" id="NF004438">
    <property type="entry name" value="PRK05776.1"/>
    <property type="match status" value="1"/>
</dbReference>